<proteinExistence type="predicted"/>
<dbReference type="InterPro" id="IPR007497">
    <property type="entry name" value="SIMPL/DUF541"/>
</dbReference>
<dbReference type="PANTHER" id="PTHR34387">
    <property type="entry name" value="SLR1258 PROTEIN"/>
    <property type="match status" value="1"/>
</dbReference>
<accession>A7HQG5</accession>
<dbReference type="RefSeq" id="WP_011995439.1">
    <property type="nucleotide sequence ID" value="NC_009719.1"/>
</dbReference>
<dbReference type="PIRSF" id="PIRSF029033">
    <property type="entry name" value="UCP029033"/>
    <property type="match status" value="1"/>
</dbReference>
<protein>
    <recommendedName>
        <fullName evidence="3">SIMPL domain-containing protein</fullName>
    </recommendedName>
</protein>
<dbReference type="AlphaFoldDB" id="A7HQG5"/>
<gene>
    <name evidence="1" type="ordered locus">Plav_0525</name>
</gene>
<dbReference type="STRING" id="402881.Plav_0525"/>
<organism evidence="1 2">
    <name type="scientific">Parvibaculum lavamentivorans (strain DS-1 / DSM 13023 / NCIMB 13966)</name>
    <dbReference type="NCBI Taxonomy" id="402881"/>
    <lineage>
        <taxon>Bacteria</taxon>
        <taxon>Pseudomonadati</taxon>
        <taxon>Pseudomonadota</taxon>
        <taxon>Alphaproteobacteria</taxon>
        <taxon>Hyphomicrobiales</taxon>
        <taxon>Parvibaculaceae</taxon>
        <taxon>Parvibaculum</taxon>
    </lineage>
</organism>
<dbReference type="GO" id="GO:0006974">
    <property type="term" value="P:DNA damage response"/>
    <property type="evidence" value="ECO:0007669"/>
    <property type="project" value="TreeGrafter"/>
</dbReference>
<dbReference type="PANTHER" id="PTHR34387:SF2">
    <property type="entry name" value="SLR1258 PROTEIN"/>
    <property type="match status" value="1"/>
</dbReference>
<evidence type="ECO:0008006" key="3">
    <source>
        <dbReference type="Google" id="ProtNLM"/>
    </source>
</evidence>
<evidence type="ECO:0000313" key="1">
    <source>
        <dbReference type="EMBL" id="ABS62148.1"/>
    </source>
</evidence>
<dbReference type="InterPro" id="IPR052022">
    <property type="entry name" value="26kDa_periplasmic_antigen"/>
</dbReference>
<name>A7HQG5_PARL1</name>
<keyword evidence="2" id="KW-1185">Reference proteome</keyword>
<dbReference type="eggNOG" id="COG2859">
    <property type="taxonomic scope" value="Bacteria"/>
</dbReference>
<dbReference type="HOGENOM" id="CLU_077423_1_0_5"/>
<dbReference type="Proteomes" id="UP000006377">
    <property type="component" value="Chromosome"/>
</dbReference>
<dbReference type="InterPro" id="IPR016907">
    <property type="entry name" value="UCP029033"/>
</dbReference>
<reference evidence="1 2" key="1">
    <citation type="journal article" date="2011" name="Stand. Genomic Sci.">
        <title>Complete genome sequence of Parvibaculum lavamentivorans type strain (DS-1(T)).</title>
        <authorList>
            <person name="Schleheck D."/>
            <person name="Weiss M."/>
            <person name="Pitluck S."/>
            <person name="Bruce D."/>
            <person name="Land M.L."/>
            <person name="Han S."/>
            <person name="Saunders E."/>
            <person name="Tapia R."/>
            <person name="Detter C."/>
            <person name="Brettin T."/>
            <person name="Han J."/>
            <person name="Woyke T."/>
            <person name="Goodwin L."/>
            <person name="Pennacchio L."/>
            <person name="Nolan M."/>
            <person name="Cook A.M."/>
            <person name="Kjelleberg S."/>
            <person name="Thomas T."/>
        </authorList>
    </citation>
    <scope>NUCLEOTIDE SEQUENCE [LARGE SCALE GENOMIC DNA]</scope>
    <source>
        <strain evidence="2">DS-1 / DSM 13023 / NCIMB 13966</strain>
    </source>
</reference>
<dbReference type="OrthoDB" id="9806540at2"/>
<sequence length="241" mass="25886">MKSIFTLTAALILGLGIALGGYLGGQGLVKSRLGDRSVSVKGLSEREVKADLALWALRFVATGNELAETQAQVKANATAVTNFLKSHGFSDDEIELQAPQVTDRLAQAYSSGPVESRFIIAQQIVLRSTDVDKVAAANKDTSELVEQGVVLSNEYGPVRPSYLFTGIAALKPEMIEEATKRAREAAETFAADSGSSLGGIRRAWQGQFEILPRDNTPGTQETEQVAKTVRVVSTIEYLLVD</sequence>
<dbReference type="KEGG" id="pla:Plav_0525"/>
<dbReference type="EMBL" id="CP000774">
    <property type="protein sequence ID" value="ABS62148.1"/>
    <property type="molecule type" value="Genomic_DNA"/>
</dbReference>
<evidence type="ECO:0000313" key="2">
    <source>
        <dbReference type="Proteomes" id="UP000006377"/>
    </source>
</evidence>
<dbReference type="Gene3D" id="3.30.110.170">
    <property type="entry name" value="Protein of unknown function (DUF541), domain 1"/>
    <property type="match status" value="1"/>
</dbReference>
<dbReference type="Pfam" id="PF04402">
    <property type="entry name" value="SIMPL"/>
    <property type="match status" value="1"/>
</dbReference>
<dbReference type="Gene3D" id="3.30.70.2970">
    <property type="entry name" value="Protein of unknown function (DUF541), domain 2"/>
    <property type="match status" value="1"/>
</dbReference>